<accession>A0A3M0JPI4</accession>
<gene>
    <name evidence="1" type="ORF">DUI87_20125</name>
</gene>
<comment type="caution">
    <text evidence="1">The sequence shown here is derived from an EMBL/GenBank/DDBJ whole genome shotgun (WGS) entry which is preliminary data.</text>
</comment>
<dbReference type="AlphaFoldDB" id="A0A3M0JPI4"/>
<keyword evidence="2" id="KW-1185">Reference proteome</keyword>
<proteinExistence type="predicted"/>
<name>A0A3M0JPI4_HIRRU</name>
<evidence type="ECO:0000313" key="1">
    <source>
        <dbReference type="EMBL" id="RMC02932.1"/>
    </source>
</evidence>
<evidence type="ECO:0000313" key="2">
    <source>
        <dbReference type="Proteomes" id="UP000269221"/>
    </source>
</evidence>
<dbReference type="EMBL" id="QRBI01000131">
    <property type="protein sequence ID" value="RMC02932.1"/>
    <property type="molecule type" value="Genomic_DNA"/>
</dbReference>
<organism evidence="1 2">
    <name type="scientific">Hirundo rustica rustica</name>
    <dbReference type="NCBI Taxonomy" id="333673"/>
    <lineage>
        <taxon>Eukaryota</taxon>
        <taxon>Metazoa</taxon>
        <taxon>Chordata</taxon>
        <taxon>Craniata</taxon>
        <taxon>Vertebrata</taxon>
        <taxon>Euteleostomi</taxon>
        <taxon>Archelosauria</taxon>
        <taxon>Archosauria</taxon>
        <taxon>Dinosauria</taxon>
        <taxon>Saurischia</taxon>
        <taxon>Theropoda</taxon>
        <taxon>Coelurosauria</taxon>
        <taxon>Aves</taxon>
        <taxon>Neognathae</taxon>
        <taxon>Neoaves</taxon>
        <taxon>Telluraves</taxon>
        <taxon>Australaves</taxon>
        <taxon>Passeriformes</taxon>
        <taxon>Sylvioidea</taxon>
        <taxon>Hirundinidae</taxon>
        <taxon>Hirundo</taxon>
    </lineage>
</organism>
<sequence>MIGWELSLAAGILISEDLGNVDFLNVPVPSQRWARPVLSNVFTNDLHKGTVCTLSPFADNTQLSGSVALLEGRRALQRDLDRLDPWAQDRGLRANKARSWVLPLGHSDVQIPELFLTQL</sequence>
<protein>
    <submittedName>
        <fullName evidence="1">Uncharacterized protein</fullName>
    </submittedName>
</protein>
<dbReference type="STRING" id="333673.A0A3M0JPI4"/>
<dbReference type="Proteomes" id="UP000269221">
    <property type="component" value="Unassembled WGS sequence"/>
</dbReference>
<reference evidence="1 2" key="1">
    <citation type="submission" date="2018-07" db="EMBL/GenBank/DDBJ databases">
        <title>A high quality draft genome assembly of the barn swallow (H. rustica rustica).</title>
        <authorList>
            <person name="Formenti G."/>
            <person name="Chiara M."/>
            <person name="Poveda L."/>
            <person name="Francoijs K.-J."/>
            <person name="Bonisoli-Alquati A."/>
            <person name="Canova L."/>
            <person name="Gianfranceschi L."/>
            <person name="Horner D.S."/>
            <person name="Saino N."/>
        </authorList>
    </citation>
    <scope>NUCLEOTIDE SEQUENCE [LARGE SCALE GENOMIC DNA]</scope>
    <source>
        <strain evidence="1">Chelidonia</strain>
        <tissue evidence="1">Blood</tissue>
    </source>
</reference>